<gene>
    <name evidence="3" type="ORF">PS396_03840</name>
</gene>
<keyword evidence="4" id="KW-1185">Reference proteome</keyword>
<name>A0ABU7SSA5_9LACO</name>
<reference evidence="3 4" key="1">
    <citation type="submission" date="2023-02" db="EMBL/GenBank/DDBJ databases">
        <title>The predominant lactic acid bacteria and yeasts involved in the spontaneous fermentation of millet during the production of the traditional porridge Hausa koko in Ghana.</title>
        <authorList>
            <person name="Atter A."/>
            <person name="Diaz M."/>
        </authorList>
    </citation>
    <scope>NUCLEOTIDE SEQUENCE [LARGE SCALE GENOMIC DNA]</scope>
    <source>
        <strain evidence="3 4">FI11552</strain>
    </source>
</reference>
<dbReference type="Pfam" id="PF04650">
    <property type="entry name" value="YSIRK_signal"/>
    <property type="match status" value="1"/>
</dbReference>
<proteinExistence type="predicted"/>
<feature type="domain" description="YSIRK Gram-positive signal peptide" evidence="2">
    <location>
        <begin position="21"/>
        <end position="40"/>
    </location>
</feature>
<dbReference type="NCBIfam" id="TIGR01168">
    <property type="entry name" value="YSIRK_signal"/>
    <property type="match status" value="1"/>
</dbReference>
<organism evidence="3 4">
    <name type="scientific">Limosilactobacillus pontis</name>
    <dbReference type="NCBI Taxonomy" id="35787"/>
    <lineage>
        <taxon>Bacteria</taxon>
        <taxon>Bacillati</taxon>
        <taxon>Bacillota</taxon>
        <taxon>Bacilli</taxon>
        <taxon>Lactobacillales</taxon>
        <taxon>Lactobacillaceae</taxon>
        <taxon>Limosilactobacillus</taxon>
    </lineage>
</organism>
<accession>A0ABU7SSA5</accession>
<evidence type="ECO:0000256" key="1">
    <source>
        <dbReference type="ARBA" id="ARBA00022729"/>
    </source>
</evidence>
<evidence type="ECO:0000313" key="3">
    <source>
        <dbReference type="EMBL" id="MEE6700927.1"/>
    </source>
</evidence>
<dbReference type="InterPro" id="IPR005877">
    <property type="entry name" value="YSIRK_signal_dom"/>
</dbReference>
<evidence type="ECO:0000259" key="2">
    <source>
        <dbReference type="Pfam" id="PF04650"/>
    </source>
</evidence>
<comment type="caution">
    <text evidence="3">The sequence shown here is derived from an EMBL/GenBank/DDBJ whole genome shotgun (WGS) entry which is preliminary data.</text>
</comment>
<protein>
    <submittedName>
        <fullName evidence="3">YSIRK-type signal peptide-containing protein</fullName>
    </submittedName>
</protein>
<evidence type="ECO:0000313" key="4">
    <source>
        <dbReference type="Proteomes" id="UP001335665"/>
    </source>
</evidence>
<keyword evidence="1" id="KW-0732">Signal</keyword>
<dbReference type="EMBL" id="JAQSFA010000007">
    <property type="protein sequence ID" value="MEE6700927.1"/>
    <property type="molecule type" value="Genomic_DNA"/>
</dbReference>
<dbReference type="Proteomes" id="UP001335665">
    <property type="component" value="Unassembled WGS sequence"/>
</dbReference>
<dbReference type="RefSeq" id="WP_331192076.1">
    <property type="nucleotide sequence ID" value="NZ_JAQSEO010000016.1"/>
</dbReference>
<sequence length="86" mass="9401">MQKMVGKNNKFSKSNRNNRRFQRFSLRKLSIGVVSVAIAAGYYMGGSQSALADASSPQQAVPVVPGSLKPLPLRRRVQAVSLAQQR</sequence>